<dbReference type="EMBL" id="FONZ01000003">
    <property type="protein sequence ID" value="SFF17483.1"/>
    <property type="molecule type" value="Genomic_DNA"/>
</dbReference>
<evidence type="ECO:0000313" key="1">
    <source>
        <dbReference type="EMBL" id="SFF17483.1"/>
    </source>
</evidence>
<organism evidence="1 2">
    <name type="scientific">Flavimobilis marinus</name>
    <dbReference type="NCBI Taxonomy" id="285351"/>
    <lineage>
        <taxon>Bacteria</taxon>
        <taxon>Bacillati</taxon>
        <taxon>Actinomycetota</taxon>
        <taxon>Actinomycetes</taxon>
        <taxon>Micrococcales</taxon>
        <taxon>Jonesiaceae</taxon>
        <taxon>Flavimobilis</taxon>
    </lineage>
</organism>
<name>A0A1I2GJR7_9MICO</name>
<accession>A0A1I2GJR7</accession>
<reference evidence="2" key="1">
    <citation type="submission" date="2016-10" db="EMBL/GenBank/DDBJ databases">
        <authorList>
            <person name="Varghese N."/>
            <person name="Submissions S."/>
        </authorList>
    </citation>
    <scope>NUCLEOTIDE SEQUENCE [LARGE SCALE GENOMIC DNA]</scope>
    <source>
        <strain evidence="2">DSM 19083</strain>
    </source>
</reference>
<gene>
    <name evidence="1" type="ORF">SAMN04488035_1804</name>
</gene>
<dbReference type="OrthoDB" id="5178870at2"/>
<keyword evidence="2" id="KW-1185">Reference proteome</keyword>
<dbReference type="AlphaFoldDB" id="A0A1I2GJR7"/>
<protein>
    <submittedName>
        <fullName evidence="1">Uncharacterized protein</fullName>
    </submittedName>
</protein>
<evidence type="ECO:0000313" key="2">
    <source>
        <dbReference type="Proteomes" id="UP000198520"/>
    </source>
</evidence>
<proteinExistence type="predicted"/>
<dbReference type="RefSeq" id="WP_093377609.1">
    <property type="nucleotide sequence ID" value="NZ_BNAN01000003.1"/>
</dbReference>
<dbReference type="Proteomes" id="UP000198520">
    <property type="component" value="Unassembled WGS sequence"/>
</dbReference>
<sequence>MKVEVRDRIEALEERFRRGLHRLRWPFNGALGYGAGLSLSAIEQSQNTNAVNSFAATFFGSSIQSTASVTALAIALCYLTLPALDRRSSRRTVDVSYYEAIKKYVGETAAEDQALEGLAWGLGRTVLSAPRHAGWATKEIRFRVDQRVYSFQSLEREDISSLSGMDLVDGYRGFRDEAFRGQFATDGIKYMLVRRPTSFSDDIGVTLEVRTAYWSQLQYFWQTIVPQVDPGVLLGLASKGGEIPFPSSLCLHLVVFSAEGTVLLSRAHSSKWNDHPESWACSIGEQLSIDDIDRPDVDCARLWVERALHEELAVGAGEIDGEPRFHAITFEGDIANFAFVATVHLILSAEDIHARLATSNRLDNEFGAIDFLSLDDIPAELVAPSRTYHPSSHIRMMYAYISRRSQVELRHGIAKQLARART</sequence>